<dbReference type="InterPro" id="IPR001845">
    <property type="entry name" value="HTH_ArsR_DNA-bd_dom"/>
</dbReference>
<name>A0A162K672_9BACL</name>
<proteinExistence type="predicted"/>
<gene>
    <name evidence="2" type="ORF">PBAT_22000</name>
</gene>
<evidence type="ECO:0000313" key="2">
    <source>
        <dbReference type="EMBL" id="OAB41298.1"/>
    </source>
</evidence>
<accession>A0A162K672</accession>
<dbReference type="Proteomes" id="UP000077355">
    <property type="component" value="Unassembled WGS sequence"/>
</dbReference>
<dbReference type="RefSeq" id="WP_068652892.1">
    <property type="nucleotide sequence ID" value="NZ_CP043611.1"/>
</dbReference>
<organism evidence="2 3">
    <name type="scientific">Paenibacillus antarcticus</name>
    <dbReference type="NCBI Taxonomy" id="253703"/>
    <lineage>
        <taxon>Bacteria</taxon>
        <taxon>Bacillati</taxon>
        <taxon>Bacillota</taxon>
        <taxon>Bacilli</taxon>
        <taxon>Bacillales</taxon>
        <taxon>Paenibacillaceae</taxon>
        <taxon>Paenibacillus</taxon>
    </lineage>
</organism>
<comment type="caution">
    <text evidence="2">The sequence shown here is derived from an EMBL/GenBank/DDBJ whole genome shotgun (WGS) entry which is preliminary data.</text>
</comment>
<dbReference type="InterPro" id="IPR036388">
    <property type="entry name" value="WH-like_DNA-bd_sf"/>
</dbReference>
<keyword evidence="3" id="KW-1185">Reference proteome</keyword>
<dbReference type="InterPro" id="IPR036390">
    <property type="entry name" value="WH_DNA-bd_sf"/>
</dbReference>
<evidence type="ECO:0000313" key="3">
    <source>
        <dbReference type="Proteomes" id="UP000077355"/>
    </source>
</evidence>
<reference evidence="2 3" key="1">
    <citation type="submission" date="2016-03" db="EMBL/GenBank/DDBJ databases">
        <title>Draft genome sequence of Paenibacillus antarcticus CECT 5836.</title>
        <authorList>
            <person name="Shin S.-K."/>
            <person name="Yi H."/>
        </authorList>
    </citation>
    <scope>NUCLEOTIDE SEQUENCE [LARGE SCALE GENOMIC DNA]</scope>
    <source>
        <strain evidence="2 3">CECT 5836</strain>
    </source>
</reference>
<dbReference type="SUPFAM" id="SSF46785">
    <property type="entry name" value="Winged helix' DNA-binding domain"/>
    <property type="match status" value="1"/>
</dbReference>
<dbReference type="SMART" id="SM00418">
    <property type="entry name" value="HTH_ARSR"/>
    <property type="match status" value="1"/>
</dbReference>
<feature type="domain" description="HTH arsR-type" evidence="1">
    <location>
        <begin position="223"/>
        <end position="305"/>
    </location>
</feature>
<evidence type="ECO:0000259" key="1">
    <source>
        <dbReference type="SMART" id="SM00418"/>
    </source>
</evidence>
<sequence length="306" mass="35823">MNYNVKVDVSSIYELMASFMVYTSKKWTDNMDMGPQWLHTVNNQLSVSVRNALAPASSWPFDDFDVLYAWAILRQTGDEVEPFLEYLTLCNDDHLFELSSPYLPTMSIDDARRIRNDYVPLLKLWYIHYFKEVEGDILPLIEEDALEKRTLLTKMDSENLIEYATAGIIVDDMTDIETVILFPTVHNRPINLFCFYTNMLLIQYPVDVPEDHENDEPPMCLTRMTHALSDLSRLRLLRYIGDQPKSLFDMQRDLNQPVETLRHHLRILRVAGFLRIHLGNHDTEKYSIRPDGVSELQIFLESYIHL</sequence>
<dbReference type="Pfam" id="PF12840">
    <property type="entry name" value="HTH_20"/>
    <property type="match status" value="1"/>
</dbReference>
<dbReference type="GO" id="GO:0003700">
    <property type="term" value="F:DNA-binding transcription factor activity"/>
    <property type="evidence" value="ECO:0007669"/>
    <property type="project" value="InterPro"/>
</dbReference>
<protein>
    <submittedName>
        <fullName evidence="2">ArsR family transcriptional regulator</fullName>
    </submittedName>
</protein>
<dbReference type="EMBL" id="LVJI01000048">
    <property type="protein sequence ID" value="OAB41298.1"/>
    <property type="molecule type" value="Genomic_DNA"/>
</dbReference>
<dbReference type="OrthoDB" id="2646147at2"/>
<dbReference type="Gene3D" id="1.10.10.10">
    <property type="entry name" value="Winged helix-like DNA-binding domain superfamily/Winged helix DNA-binding domain"/>
    <property type="match status" value="1"/>
</dbReference>
<dbReference type="AlphaFoldDB" id="A0A162K672"/>